<keyword evidence="6" id="KW-1185">Reference proteome</keyword>
<feature type="domain" description="HTH araC/xylS-type" evidence="4">
    <location>
        <begin position="196"/>
        <end position="294"/>
    </location>
</feature>
<dbReference type="Pfam" id="PF12833">
    <property type="entry name" value="HTH_18"/>
    <property type="match status" value="1"/>
</dbReference>
<sequence length="301" mass="33374">MSGYLHSMKCHTEGIRARKPVKWRGLDGLMNVFWEAEGDSGASGYYLSPDPRIVIFFNDVSSHIRMTNRENGFGSDGRQMTRAIYVPAGVPLWTNFTAPHRFSHLDLHVHKDRMLRFLSPSIGQSHALTALRRPVEVQDIDAVETLASLLVDEVAKPSKHAVYAESLAGSIVTGLLDIPEPAAERATGRLTQGQMNKLLSRVDASGGHRLTVAEMAETVGLSESWFANVFKQTLGKTPQQWQLARRIEAARQLLADTDLTIADIAAQLNFSDQAHLTKAFRQITGETPAAWRRARHAALNR</sequence>
<dbReference type="InterPro" id="IPR009057">
    <property type="entry name" value="Homeodomain-like_sf"/>
</dbReference>
<evidence type="ECO:0000256" key="2">
    <source>
        <dbReference type="ARBA" id="ARBA00023125"/>
    </source>
</evidence>
<dbReference type="InterPro" id="IPR018062">
    <property type="entry name" value="HTH_AraC-typ_CS"/>
</dbReference>
<dbReference type="Proteomes" id="UP000537592">
    <property type="component" value="Unassembled WGS sequence"/>
</dbReference>
<dbReference type="GO" id="GO:0043565">
    <property type="term" value="F:sequence-specific DNA binding"/>
    <property type="evidence" value="ECO:0007669"/>
    <property type="project" value="InterPro"/>
</dbReference>
<dbReference type="PROSITE" id="PS00041">
    <property type="entry name" value="HTH_ARAC_FAMILY_1"/>
    <property type="match status" value="1"/>
</dbReference>
<dbReference type="InterPro" id="IPR050204">
    <property type="entry name" value="AraC_XylS_family_regulators"/>
</dbReference>
<keyword evidence="1" id="KW-0805">Transcription regulation</keyword>
<keyword evidence="2 5" id="KW-0238">DNA-binding</keyword>
<dbReference type="SMART" id="SM00342">
    <property type="entry name" value="HTH_ARAC"/>
    <property type="match status" value="1"/>
</dbReference>
<dbReference type="RefSeq" id="WP_210281628.1">
    <property type="nucleotide sequence ID" value="NZ_JACICC010000004.1"/>
</dbReference>
<dbReference type="Gene3D" id="1.10.10.60">
    <property type="entry name" value="Homeodomain-like"/>
    <property type="match status" value="2"/>
</dbReference>
<evidence type="ECO:0000313" key="6">
    <source>
        <dbReference type="Proteomes" id="UP000537592"/>
    </source>
</evidence>
<name>A0A7W5Z4C9_9HYPH</name>
<protein>
    <submittedName>
        <fullName evidence="5">AraC-like DNA-binding protein</fullName>
    </submittedName>
</protein>
<organism evidence="5 6">
    <name type="scientific">Pseudochelatococcus contaminans</name>
    <dbReference type="NCBI Taxonomy" id="1538103"/>
    <lineage>
        <taxon>Bacteria</taxon>
        <taxon>Pseudomonadati</taxon>
        <taxon>Pseudomonadota</taxon>
        <taxon>Alphaproteobacteria</taxon>
        <taxon>Hyphomicrobiales</taxon>
        <taxon>Chelatococcaceae</taxon>
        <taxon>Pseudochelatococcus</taxon>
    </lineage>
</organism>
<dbReference type="InterPro" id="IPR018060">
    <property type="entry name" value="HTH_AraC"/>
</dbReference>
<dbReference type="PROSITE" id="PS01124">
    <property type="entry name" value="HTH_ARAC_FAMILY_2"/>
    <property type="match status" value="1"/>
</dbReference>
<dbReference type="EMBL" id="JACICC010000004">
    <property type="protein sequence ID" value="MBB3809950.1"/>
    <property type="molecule type" value="Genomic_DNA"/>
</dbReference>
<evidence type="ECO:0000259" key="4">
    <source>
        <dbReference type="PROSITE" id="PS01124"/>
    </source>
</evidence>
<keyword evidence="3" id="KW-0804">Transcription</keyword>
<evidence type="ECO:0000313" key="5">
    <source>
        <dbReference type="EMBL" id="MBB3809950.1"/>
    </source>
</evidence>
<dbReference type="PANTHER" id="PTHR46796">
    <property type="entry name" value="HTH-TYPE TRANSCRIPTIONAL ACTIVATOR RHAS-RELATED"/>
    <property type="match status" value="1"/>
</dbReference>
<accession>A0A7W5Z4C9</accession>
<evidence type="ECO:0000256" key="3">
    <source>
        <dbReference type="ARBA" id="ARBA00023163"/>
    </source>
</evidence>
<dbReference type="GO" id="GO:0003700">
    <property type="term" value="F:DNA-binding transcription factor activity"/>
    <property type="evidence" value="ECO:0007669"/>
    <property type="project" value="InterPro"/>
</dbReference>
<comment type="caution">
    <text evidence="5">The sequence shown here is derived from an EMBL/GenBank/DDBJ whole genome shotgun (WGS) entry which is preliminary data.</text>
</comment>
<dbReference type="AlphaFoldDB" id="A0A7W5Z4C9"/>
<proteinExistence type="predicted"/>
<gene>
    <name evidence="5" type="ORF">FHS81_002038</name>
</gene>
<reference evidence="5 6" key="1">
    <citation type="submission" date="2020-08" db="EMBL/GenBank/DDBJ databases">
        <title>Genomic Encyclopedia of Type Strains, Phase IV (KMG-IV): sequencing the most valuable type-strain genomes for metagenomic binning, comparative biology and taxonomic classification.</title>
        <authorList>
            <person name="Goeker M."/>
        </authorList>
    </citation>
    <scope>NUCLEOTIDE SEQUENCE [LARGE SCALE GENOMIC DNA]</scope>
    <source>
        <strain evidence="5 6">DSM 28760</strain>
    </source>
</reference>
<evidence type="ECO:0000256" key="1">
    <source>
        <dbReference type="ARBA" id="ARBA00023015"/>
    </source>
</evidence>
<dbReference type="SUPFAM" id="SSF46689">
    <property type="entry name" value="Homeodomain-like"/>
    <property type="match status" value="2"/>
</dbReference>
<dbReference type="PANTHER" id="PTHR46796:SF6">
    <property type="entry name" value="ARAC SUBFAMILY"/>
    <property type="match status" value="1"/>
</dbReference>